<feature type="region of interest" description="Disordered" evidence="1">
    <location>
        <begin position="1"/>
        <end position="27"/>
    </location>
</feature>
<protein>
    <submittedName>
        <fullName evidence="2">Uncharacterized protein</fullName>
    </submittedName>
</protein>
<keyword evidence="3" id="KW-1185">Reference proteome</keyword>
<organism evidence="2 3">
    <name type="scientific">Rhodotorula diobovata</name>
    <dbReference type="NCBI Taxonomy" id="5288"/>
    <lineage>
        <taxon>Eukaryota</taxon>
        <taxon>Fungi</taxon>
        <taxon>Dikarya</taxon>
        <taxon>Basidiomycota</taxon>
        <taxon>Pucciniomycotina</taxon>
        <taxon>Microbotryomycetes</taxon>
        <taxon>Sporidiobolales</taxon>
        <taxon>Sporidiobolaceae</taxon>
        <taxon>Rhodotorula</taxon>
    </lineage>
</organism>
<evidence type="ECO:0000313" key="3">
    <source>
        <dbReference type="Proteomes" id="UP000311382"/>
    </source>
</evidence>
<dbReference type="EMBL" id="SOZI01000005">
    <property type="protein sequence ID" value="TNY24121.1"/>
    <property type="molecule type" value="Genomic_DNA"/>
</dbReference>
<evidence type="ECO:0000256" key="1">
    <source>
        <dbReference type="SAM" id="MobiDB-lite"/>
    </source>
</evidence>
<accession>A0A5C5G895</accession>
<gene>
    <name evidence="2" type="ORF">DMC30DRAFT_388069</name>
</gene>
<name>A0A5C5G895_9BASI</name>
<proteinExistence type="predicted"/>
<sequence length="221" mass="24177">MSGTLAPAVDEGRGRQRAGTASWRGLGRPRRAISPPYWRRRLLHRLTFNKLAVGAGVFYRGGPCEARGDRLRGALTGQDAPLALCGATQVFRRTRCGEGCDMAGASNDYESERNDTAVDLRLVPASSHPSSSDESLRIISERWYVVSWFDSIGRSLCNLGILIFDHVRQRLVSRRGRTTCGKRAKGRWEVSSTSAGSFVVQPMHGSARKKRGCSVPGEGEA</sequence>
<comment type="caution">
    <text evidence="2">The sequence shown here is derived from an EMBL/GenBank/DDBJ whole genome shotgun (WGS) entry which is preliminary data.</text>
</comment>
<reference evidence="2 3" key="1">
    <citation type="submission" date="2019-03" db="EMBL/GenBank/DDBJ databases">
        <title>Rhodosporidium diobovatum UCD-FST 08-225 genome sequencing, assembly, and annotation.</title>
        <authorList>
            <person name="Fakankun I.U."/>
            <person name="Fristensky B."/>
            <person name="Levin D.B."/>
        </authorList>
    </citation>
    <scope>NUCLEOTIDE SEQUENCE [LARGE SCALE GENOMIC DNA]</scope>
    <source>
        <strain evidence="2 3">UCD-FST 08-225</strain>
    </source>
</reference>
<dbReference type="Proteomes" id="UP000311382">
    <property type="component" value="Unassembled WGS sequence"/>
</dbReference>
<evidence type="ECO:0000313" key="2">
    <source>
        <dbReference type="EMBL" id="TNY24121.1"/>
    </source>
</evidence>
<dbReference type="AlphaFoldDB" id="A0A5C5G895"/>